<feature type="transmembrane region" description="Helical" evidence="1">
    <location>
        <begin position="98"/>
        <end position="119"/>
    </location>
</feature>
<keyword evidence="1" id="KW-0472">Membrane</keyword>
<reference evidence="2 3" key="1">
    <citation type="journal article" date="2015" name="J. Am. Soc. Brew. Chem.">
        <title>Dissolved carbon dioxide selects for lactic acid bacteria able to grow in and spoil packaged beer.</title>
        <authorList>
            <person name="Bergsveinson J."/>
            <person name="Redekop A."/>
            <person name="Zoerb S."/>
            <person name="Ziola B."/>
        </authorList>
    </citation>
    <scope>NUCLEOTIDE SEQUENCE [LARGE SCALE GENOMIC DNA]</scope>
    <source>
        <strain evidence="2 3">CCC B1205</strain>
    </source>
</reference>
<evidence type="ECO:0000256" key="1">
    <source>
        <dbReference type="SAM" id="Phobius"/>
    </source>
</evidence>
<feature type="transmembrane region" description="Helical" evidence="1">
    <location>
        <begin position="139"/>
        <end position="161"/>
    </location>
</feature>
<proteinExistence type="predicted"/>
<name>A0A243Q1Y1_LACPA</name>
<keyword evidence="1" id="KW-0812">Transmembrane</keyword>
<evidence type="ECO:0000313" key="3">
    <source>
        <dbReference type="Proteomes" id="UP000237433"/>
    </source>
</evidence>
<dbReference type="EMBL" id="LGIY01000005">
    <property type="protein sequence ID" value="POE43563.1"/>
    <property type="molecule type" value="Genomic_DNA"/>
</dbReference>
<sequence>MPKRNCFLTAQFAPRWQRVAFLLATLLVSLCFTSIGLTTGRFQSGFFDANRSMQRLFGQLVLFLPMTGMMTAVLLRLLQNTSVLIRIDARVMIARRILRELIFLTAVVTFSVWGIWFTAVLLRSRGGQSGTAVVANVNLVMNVAAALFTYTTLTLIGCLLFRSRAIGIFCGLSLVIVFHVAPVFNLSEIATLITPKLAVNAMWPISVVKQFLMIIFVTGLMVLTLRRIRLPVEV</sequence>
<feature type="transmembrane region" description="Helical" evidence="1">
    <location>
        <begin position="207"/>
        <end position="225"/>
    </location>
</feature>
<dbReference type="RefSeq" id="WP_003586510.1">
    <property type="nucleotide sequence ID" value="NZ_AFYO01000006.1"/>
</dbReference>
<feature type="transmembrane region" description="Helical" evidence="1">
    <location>
        <begin position="56"/>
        <end position="78"/>
    </location>
</feature>
<protein>
    <submittedName>
        <fullName evidence="2">Uncharacterized protein</fullName>
    </submittedName>
</protein>
<accession>A0A243Q1Y1</accession>
<comment type="caution">
    <text evidence="2">The sequence shown here is derived from an EMBL/GenBank/DDBJ whole genome shotgun (WGS) entry which is preliminary data.</text>
</comment>
<feature type="transmembrane region" description="Helical" evidence="1">
    <location>
        <begin position="168"/>
        <end position="187"/>
    </location>
</feature>
<gene>
    <name evidence="2" type="ORF">ACX51_04885</name>
</gene>
<evidence type="ECO:0000313" key="2">
    <source>
        <dbReference type="EMBL" id="POE43563.1"/>
    </source>
</evidence>
<dbReference type="Proteomes" id="UP000237433">
    <property type="component" value="Unassembled WGS sequence"/>
</dbReference>
<dbReference type="AlphaFoldDB" id="A0A243Q1Y1"/>
<organism evidence="2 3">
    <name type="scientific">Lacticaseibacillus paracasei</name>
    <name type="common">Lactobacillus paracasei</name>
    <dbReference type="NCBI Taxonomy" id="1597"/>
    <lineage>
        <taxon>Bacteria</taxon>
        <taxon>Bacillati</taxon>
        <taxon>Bacillota</taxon>
        <taxon>Bacilli</taxon>
        <taxon>Lactobacillales</taxon>
        <taxon>Lactobacillaceae</taxon>
        <taxon>Lacticaseibacillus</taxon>
    </lineage>
</organism>
<keyword evidence="1" id="KW-1133">Transmembrane helix</keyword>